<dbReference type="AlphaFoldDB" id="A0A822Y8B1"/>
<comment type="similarity">
    <text evidence="1">Belongs to the cytochrome P450 family.</text>
</comment>
<dbReference type="GO" id="GO:0020037">
    <property type="term" value="F:heme binding"/>
    <property type="evidence" value="ECO:0007669"/>
    <property type="project" value="InterPro"/>
</dbReference>
<sequence>MSGIVQLLQQNTLSHPISSLVLLLLFFLFVFRFSCRTRRKQVKLPPSPWKLPVIGNLHQLGMLPHRTLQSFPRRHGPLMLIHLGSQPTLVVSSAEVAQQIMKTHDLIFSSRPKSSIGDRLFYSSADIAFSPYGEYWRQMRRICILQLLSTKRVQSFRSVRKEETALLVEKIQQSCYSSPSLSAWLT</sequence>
<dbReference type="InterPro" id="IPR036396">
    <property type="entry name" value="Cyt_P450_sf"/>
</dbReference>
<name>A0A822Y8B1_NELNU</name>
<evidence type="ECO:0000256" key="3">
    <source>
        <dbReference type="ARBA" id="ARBA00023004"/>
    </source>
</evidence>
<keyword evidence="6" id="KW-1185">Reference proteome</keyword>
<evidence type="ECO:0000313" key="5">
    <source>
        <dbReference type="EMBL" id="DAD28667.1"/>
    </source>
</evidence>
<keyword evidence="4" id="KW-1133">Transmembrane helix</keyword>
<evidence type="ECO:0000256" key="1">
    <source>
        <dbReference type="ARBA" id="ARBA00010617"/>
    </source>
</evidence>
<evidence type="ECO:0008006" key="7">
    <source>
        <dbReference type="Google" id="ProtNLM"/>
    </source>
</evidence>
<dbReference type="SUPFAM" id="SSF48264">
    <property type="entry name" value="Cytochrome P450"/>
    <property type="match status" value="1"/>
</dbReference>
<dbReference type="Proteomes" id="UP000607653">
    <property type="component" value="Unassembled WGS sequence"/>
</dbReference>
<dbReference type="PANTHER" id="PTHR47955">
    <property type="entry name" value="CYTOCHROME P450 FAMILY 71 PROTEIN"/>
    <property type="match status" value="1"/>
</dbReference>
<dbReference type="PANTHER" id="PTHR47955:SF15">
    <property type="entry name" value="CYTOCHROME P450 71A2-LIKE"/>
    <property type="match status" value="1"/>
</dbReference>
<accession>A0A822Y8B1</accession>
<evidence type="ECO:0000256" key="2">
    <source>
        <dbReference type="ARBA" id="ARBA00022723"/>
    </source>
</evidence>
<proteinExistence type="inferred from homology"/>
<organism evidence="5 6">
    <name type="scientific">Nelumbo nucifera</name>
    <name type="common">Sacred lotus</name>
    <dbReference type="NCBI Taxonomy" id="4432"/>
    <lineage>
        <taxon>Eukaryota</taxon>
        <taxon>Viridiplantae</taxon>
        <taxon>Streptophyta</taxon>
        <taxon>Embryophyta</taxon>
        <taxon>Tracheophyta</taxon>
        <taxon>Spermatophyta</taxon>
        <taxon>Magnoliopsida</taxon>
        <taxon>Proteales</taxon>
        <taxon>Nelumbonaceae</taxon>
        <taxon>Nelumbo</taxon>
    </lineage>
</organism>
<feature type="transmembrane region" description="Helical" evidence="4">
    <location>
        <begin position="17"/>
        <end position="35"/>
    </location>
</feature>
<reference evidence="5 6" key="1">
    <citation type="journal article" date="2020" name="Mol. Biol. Evol.">
        <title>Distinct Expression and Methylation Patterns for Genes with Different Fates following a Single Whole-Genome Duplication in Flowering Plants.</title>
        <authorList>
            <person name="Shi T."/>
            <person name="Rahmani R.S."/>
            <person name="Gugger P.F."/>
            <person name="Wang M."/>
            <person name="Li H."/>
            <person name="Zhang Y."/>
            <person name="Li Z."/>
            <person name="Wang Q."/>
            <person name="Van de Peer Y."/>
            <person name="Marchal K."/>
            <person name="Chen J."/>
        </authorList>
    </citation>
    <scope>NUCLEOTIDE SEQUENCE [LARGE SCALE GENOMIC DNA]</scope>
    <source>
        <tissue evidence="5">Leaf</tissue>
    </source>
</reference>
<keyword evidence="3" id="KW-0408">Iron</keyword>
<dbReference type="GO" id="GO:0016705">
    <property type="term" value="F:oxidoreductase activity, acting on paired donors, with incorporation or reduction of molecular oxygen"/>
    <property type="evidence" value="ECO:0007669"/>
    <property type="project" value="InterPro"/>
</dbReference>
<keyword evidence="2" id="KW-0479">Metal-binding</keyword>
<keyword evidence="4" id="KW-0472">Membrane</keyword>
<dbReference type="InterPro" id="IPR001128">
    <property type="entry name" value="Cyt_P450"/>
</dbReference>
<dbReference type="GO" id="GO:0004497">
    <property type="term" value="F:monooxygenase activity"/>
    <property type="evidence" value="ECO:0007669"/>
    <property type="project" value="InterPro"/>
</dbReference>
<evidence type="ECO:0000256" key="4">
    <source>
        <dbReference type="SAM" id="Phobius"/>
    </source>
</evidence>
<keyword evidence="4" id="KW-0812">Transmembrane</keyword>
<dbReference type="Pfam" id="PF00067">
    <property type="entry name" value="p450"/>
    <property type="match status" value="1"/>
</dbReference>
<protein>
    <recommendedName>
        <fullName evidence="7">Cytochrome P450 71A1-like</fullName>
    </recommendedName>
</protein>
<comment type="caution">
    <text evidence="5">The sequence shown here is derived from an EMBL/GenBank/DDBJ whole genome shotgun (WGS) entry which is preliminary data.</text>
</comment>
<dbReference type="Gene3D" id="1.10.630.10">
    <property type="entry name" value="Cytochrome P450"/>
    <property type="match status" value="1"/>
</dbReference>
<evidence type="ECO:0000313" key="6">
    <source>
        <dbReference type="Proteomes" id="UP000607653"/>
    </source>
</evidence>
<gene>
    <name evidence="5" type="ORF">HUJ06_030135</name>
</gene>
<dbReference type="GO" id="GO:0005506">
    <property type="term" value="F:iron ion binding"/>
    <property type="evidence" value="ECO:0007669"/>
    <property type="project" value="InterPro"/>
</dbReference>
<dbReference type="EMBL" id="DUZY01000002">
    <property type="protein sequence ID" value="DAD28667.1"/>
    <property type="molecule type" value="Genomic_DNA"/>
</dbReference>